<evidence type="ECO:0000256" key="2">
    <source>
        <dbReference type="ARBA" id="ARBA00022888"/>
    </source>
</evidence>
<dbReference type="Gene3D" id="3.40.50.620">
    <property type="entry name" value="HUPs"/>
    <property type="match status" value="1"/>
</dbReference>
<keyword evidence="1" id="KW-0028">Amino-acid biosynthesis</keyword>
<dbReference type="InterPro" id="IPR029055">
    <property type="entry name" value="Ntn_hydrolases_N"/>
</dbReference>
<name>A0A9W7XUI0_9FUNG</name>
<dbReference type="SUPFAM" id="SSF56235">
    <property type="entry name" value="N-terminal nucleophile aminohydrolases (Ntn hydrolases)"/>
    <property type="match status" value="1"/>
</dbReference>
<dbReference type="PANTHER" id="PTHR45937">
    <property type="entry name" value="ASPARAGINE SYNTHETASE DOMAIN-CONTAINING PROTEIN 1"/>
    <property type="match status" value="1"/>
</dbReference>
<proteinExistence type="predicted"/>
<organism evidence="5 6">
    <name type="scientific">Coemansia erecta</name>
    <dbReference type="NCBI Taxonomy" id="147472"/>
    <lineage>
        <taxon>Eukaryota</taxon>
        <taxon>Fungi</taxon>
        <taxon>Fungi incertae sedis</taxon>
        <taxon>Zoopagomycota</taxon>
        <taxon>Kickxellomycotina</taxon>
        <taxon>Kickxellomycetes</taxon>
        <taxon>Kickxellales</taxon>
        <taxon>Kickxellaceae</taxon>
        <taxon>Coemansia</taxon>
    </lineage>
</organism>
<keyword evidence="3" id="KW-0315">Glutamine amidotransferase</keyword>
<keyword evidence="6" id="KW-1185">Reference proteome</keyword>
<dbReference type="AlphaFoldDB" id="A0A9W7XUI0"/>
<sequence>MDRAHRRQPPTRQHLGPDVSDELTVALPAATVRLAAHVLHLRGTAPVPQPLTSPAGDILCWNGEVFGGLAVGIANDGELLLRHILSEQQQQQPADGLHVLRALRSIRGPYALAFLDRAASALWFARDPLGRRSLLVSREHATGGLMLSSVGGAAVEGWSAWAEVRAPAVYRLDLATWALDEHPWAHGDPLLPLPFARVSDQTVVCEELPDPSPVELPAEGAWRPLVDGLEHALRLAVRRRVESVPVRRAGEPRIGVLFSGGVDCITLAALAAAELPTDYSEPIELINVAFENPRQARSPKDTYAVPDRATGLRGLGELQRCFPEREWRFVQVDVPYTEMQRHCEHVRGLIRPADTVMDLSIAVALWFASRGVGRLVNGSERSAEEEEGQQQPEYTARARVLLLGMGADEQLAGYARHRTAWSTGGQLGLADEIRLDVDRIATRNLGRDDRVVADHAREARFPFLDEHVVDYLARLPAAHKADMRYPRGVGEKILLRLLARRLGLRHACSLPKRAIQFGARTAKMESSRTKGQDTLSN</sequence>
<dbReference type="Pfam" id="PF00733">
    <property type="entry name" value="Asn_synthase"/>
    <property type="match status" value="1"/>
</dbReference>
<evidence type="ECO:0000256" key="1">
    <source>
        <dbReference type="ARBA" id="ARBA00022605"/>
    </source>
</evidence>
<evidence type="ECO:0000313" key="6">
    <source>
        <dbReference type="Proteomes" id="UP001149813"/>
    </source>
</evidence>
<accession>A0A9W7XUI0</accession>
<reference evidence="5" key="1">
    <citation type="submission" date="2022-07" db="EMBL/GenBank/DDBJ databases">
        <title>Phylogenomic reconstructions and comparative analyses of Kickxellomycotina fungi.</title>
        <authorList>
            <person name="Reynolds N.K."/>
            <person name="Stajich J.E."/>
            <person name="Barry K."/>
            <person name="Grigoriev I.V."/>
            <person name="Crous P."/>
            <person name="Smith M.E."/>
        </authorList>
    </citation>
    <scope>NUCLEOTIDE SEQUENCE</scope>
    <source>
        <strain evidence="5">NBRC 32514</strain>
    </source>
</reference>
<dbReference type="CDD" id="cd01991">
    <property type="entry name" value="Asn_synthase_B_C"/>
    <property type="match status" value="1"/>
</dbReference>
<dbReference type="Proteomes" id="UP001149813">
    <property type="component" value="Unassembled WGS sequence"/>
</dbReference>
<dbReference type="InterPro" id="IPR017932">
    <property type="entry name" value="GATase_2_dom"/>
</dbReference>
<evidence type="ECO:0000256" key="3">
    <source>
        <dbReference type="ARBA" id="ARBA00022962"/>
    </source>
</evidence>
<dbReference type="PANTHER" id="PTHR45937:SF1">
    <property type="entry name" value="ASPARAGINE SYNTHETASE DOMAIN-CONTAINING PROTEIN 1"/>
    <property type="match status" value="1"/>
</dbReference>
<keyword evidence="2" id="KW-0061">Asparagine biosynthesis</keyword>
<dbReference type="Gene3D" id="3.60.20.10">
    <property type="entry name" value="Glutamine Phosphoribosylpyrophosphate, subunit 1, domain 1"/>
    <property type="match status" value="1"/>
</dbReference>
<dbReference type="GO" id="GO:0004066">
    <property type="term" value="F:asparagine synthase (glutamine-hydrolyzing) activity"/>
    <property type="evidence" value="ECO:0007669"/>
    <property type="project" value="InterPro"/>
</dbReference>
<evidence type="ECO:0000259" key="4">
    <source>
        <dbReference type="PROSITE" id="PS51278"/>
    </source>
</evidence>
<dbReference type="GO" id="GO:0006529">
    <property type="term" value="P:asparagine biosynthetic process"/>
    <property type="evidence" value="ECO:0007669"/>
    <property type="project" value="UniProtKB-KW"/>
</dbReference>
<dbReference type="PROSITE" id="PS51278">
    <property type="entry name" value="GATASE_TYPE_2"/>
    <property type="match status" value="1"/>
</dbReference>
<protein>
    <recommendedName>
        <fullName evidence="4">Glutamine amidotransferase type-2 domain-containing protein</fullName>
    </recommendedName>
</protein>
<dbReference type="InterPro" id="IPR014729">
    <property type="entry name" value="Rossmann-like_a/b/a_fold"/>
</dbReference>
<comment type="caution">
    <text evidence="5">The sequence shown here is derived from an EMBL/GenBank/DDBJ whole genome shotgun (WGS) entry which is preliminary data.</text>
</comment>
<dbReference type="EMBL" id="JANBOJ010000199">
    <property type="protein sequence ID" value="KAJ1721081.1"/>
    <property type="molecule type" value="Genomic_DNA"/>
</dbReference>
<dbReference type="SUPFAM" id="SSF52402">
    <property type="entry name" value="Adenine nucleotide alpha hydrolases-like"/>
    <property type="match status" value="1"/>
</dbReference>
<dbReference type="InterPro" id="IPR051857">
    <property type="entry name" value="Asn_synthetase_domain"/>
</dbReference>
<dbReference type="InterPro" id="IPR001962">
    <property type="entry name" value="Asn_synthase"/>
</dbReference>
<feature type="domain" description="Glutamine amidotransferase type-2" evidence="4">
    <location>
        <begin position="1"/>
        <end position="175"/>
    </location>
</feature>
<evidence type="ECO:0000313" key="5">
    <source>
        <dbReference type="EMBL" id="KAJ1721081.1"/>
    </source>
</evidence>
<dbReference type="OrthoDB" id="10252281at2759"/>
<gene>
    <name evidence="5" type="ORF">LPJ53_004350</name>
</gene>